<accession>A0A3B1A5F5</accession>
<protein>
    <submittedName>
        <fullName evidence="1">Uncharacterized protein</fullName>
    </submittedName>
</protein>
<organism evidence="1">
    <name type="scientific">hydrothermal vent metagenome</name>
    <dbReference type="NCBI Taxonomy" id="652676"/>
    <lineage>
        <taxon>unclassified sequences</taxon>
        <taxon>metagenomes</taxon>
        <taxon>ecological metagenomes</taxon>
    </lineage>
</organism>
<evidence type="ECO:0000313" key="1">
    <source>
        <dbReference type="EMBL" id="VAX00979.1"/>
    </source>
</evidence>
<proteinExistence type="predicted"/>
<reference evidence="1" key="1">
    <citation type="submission" date="2018-06" db="EMBL/GenBank/DDBJ databases">
        <authorList>
            <person name="Zhirakovskaya E."/>
        </authorList>
    </citation>
    <scope>NUCLEOTIDE SEQUENCE</scope>
</reference>
<gene>
    <name evidence="1" type="ORF">MNBD_GAMMA21-1117</name>
</gene>
<dbReference type="AlphaFoldDB" id="A0A3B1A5F5"/>
<dbReference type="EMBL" id="UOFR01000080">
    <property type="protein sequence ID" value="VAX00979.1"/>
    <property type="molecule type" value="Genomic_DNA"/>
</dbReference>
<sequence>MNIFYSDIKEIHSRYVHGTIELPADKFNNSAGGFENTEAAADFGASDDIQTGIEIEVWVATGVRIEHIGVEMAVNELALANKVSLTINE</sequence>
<name>A0A3B1A5F5_9ZZZZ</name>